<dbReference type="InterPro" id="IPR013099">
    <property type="entry name" value="K_chnl_dom"/>
</dbReference>
<evidence type="ECO:0000259" key="2">
    <source>
        <dbReference type="Pfam" id="PF07885"/>
    </source>
</evidence>
<organism evidence="3 4">
    <name type="scientific">Caulobacter mirabilis</name>
    <dbReference type="NCBI Taxonomy" id="69666"/>
    <lineage>
        <taxon>Bacteria</taxon>
        <taxon>Pseudomonadati</taxon>
        <taxon>Pseudomonadota</taxon>
        <taxon>Alphaproteobacteria</taxon>
        <taxon>Caulobacterales</taxon>
        <taxon>Caulobacteraceae</taxon>
        <taxon>Caulobacter</taxon>
    </lineage>
</organism>
<dbReference type="Proteomes" id="UP000228945">
    <property type="component" value="Chromosome"/>
</dbReference>
<reference evidence="3 4" key="1">
    <citation type="submission" date="2017-10" db="EMBL/GenBank/DDBJ databases">
        <title>Genome sequence of Caulobacter mirabilis FWC38.</title>
        <authorList>
            <person name="Fiebig A."/>
            <person name="Crosson S."/>
        </authorList>
    </citation>
    <scope>NUCLEOTIDE SEQUENCE [LARGE SCALE GENOMIC DNA]</scope>
    <source>
        <strain evidence="3 4">FWC 38</strain>
    </source>
</reference>
<dbReference type="PANTHER" id="PTHR43833:SF9">
    <property type="entry name" value="POTASSIUM CHANNEL PROTEIN YUGO-RELATED"/>
    <property type="match status" value="1"/>
</dbReference>
<dbReference type="OrthoDB" id="9799090at2"/>
<name>A0A2D2AV89_9CAUL</name>
<feature type="domain" description="Potassium channel" evidence="2">
    <location>
        <begin position="31"/>
        <end position="99"/>
    </location>
</feature>
<evidence type="ECO:0000313" key="4">
    <source>
        <dbReference type="Proteomes" id="UP000228945"/>
    </source>
</evidence>
<evidence type="ECO:0000313" key="3">
    <source>
        <dbReference type="EMBL" id="ATQ41895.1"/>
    </source>
</evidence>
<proteinExistence type="predicted"/>
<dbReference type="PANTHER" id="PTHR43833">
    <property type="entry name" value="POTASSIUM CHANNEL PROTEIN 2-RELATED-RELATED"/>
    <property type="match status" value="1"/>
</dbReference>
<dbReference type="KEGG" id="cmb:CSW64_05435"/>
<dbReference type="AlphaFoldDB" id="A0A2D2AV89"/>
<gene>
    <name evidence="3" type="ORF">CSW64_05435</name>
</gene>
<keyword evidence="1" id="KW-1133">Transmembrane helix</keyword>
<keyword evidence="1" id="KW-0472">Membrane</keyword>
<dbReference type="Gene3D" id="3.40.50.720">
    <property type="entry name" value="NAD(P)-binding Rossmann-like Domain"/>
    <property type="match status" value="1"/>
</dbReference>
<evidence type="ECO:0000256" key="1">
    <source>
        <dbReference type="SAM" id="Phobius"/>
    </source>
</evidence>
<keyword evidence="1" id="KW-0812">Transmembrane</keyword>
<keyword evidence="4" id="KW-1185">Reference proteome</keyword>
<feature type="transmembrane region" description="Helical" evidence="1">
    <location>
        <begin position="24"/>
        <end position="44"/>
    </location>
</feature>
<dbReference type="Pfam" id="PF07885">
    <property type="entry name" value="Ion_trans_2"/>
    <property type="match status" value="1"/>
</dbReference>
<dbReference type="SUPFAM" id="SSF81324">
    <property type="entry name" value="Voltage-gated potassium channels"/>
    <property type="match status" value="1"/>
</dbReference>
<dbReference type="Gene3D" id="1.10.287.70">
    <property type="match status" value="1"/>
</dbReference>
<accession>A0A2D2AV89</accession>
<dbReference type="EMBL" id="CP024201">
    <property type="protein sequence ID" value="ATQ41895.1"/>
    <property type="molecule type" value="Genomic_DNA"/>
</dbReference>
<sequence>MVLARIRLAQVFDRALHAAADMHWRMLAGLIVLHAASSWLMLSIADETKLQAPADFFYWYATTAYTVGYGDISPQGSAGRLITALWVFPGAIAAFTTVVAKVLGSIGDVWRARRAGKGDFSRMTGSILLIGYDAARTPKMIDELCTEETPGRTLILLTRQTILEPDPRVRYVQSESLTSAAALTRAGAAAADRILVYASSDADTLAATLAAAAVASPSAHIVCFFEETDNARLLAQHCPAVEVVVASGAELLARAASDPGASQVIGALTSHLDEGATLFSLTWDSAQRPTGELTRRLWERSATLLALQPAGQTEPRFNPSPDTLVSTGDRLFYVASARLDSRALAEA</sequence>
<feature type="transmembrane region" description="Helical" evidence="1">
    <location>
        <begin position="84"/>
        <end position="104"/>
    </location>
</feature>
<protein>
    <recommendedName>
        <fullName evidence="2">Potassium channel domain-containing protein</fullName>
    </recommendedName>
</protein>
<dbReference type="InterPro" id="IPR050721">
    <property type="entry name" value="Trk_Ktr_HKT_K-transport"/>
</dbReference>